<protein>
    <submittedName>
        <fullName evidence="1">ATP-binding cassette, subfamily B</fullName>
    </submittedName>
</protein>
<reference evidence="1 2" key="1">
    <citation type="submission" date="2016-10" db="EMBL/GenBank/DDBJ databases">
        <authorList>
            <person name="de Groot N.N."/>
        </authorList>
    </citation>
    <scope>NUCLEOTIDE SEQUENCE [LARGE SCALE GENOMIC DNA]</scope>
    <source>
        <strain evidence="1 2">DSM 19803</strain>
    </source>
</reference>
<keyword evidence="2" id="KW-1185">Reference proteome</keyword>
<evidence type="ECO:0000313" key="1">
    <source>
        <dbReference type="EMBL" id="SDG95018.1"/>
    </source>
</evidence>
<keyword evidence="1" id="KW-0547">Nucleotide-binding</keyword>
<dbReference type="EMBL" id="FNCW01000012">
    <property type="protein sequence ID" value="SDG95018.1"/>
    <property type="molecule type" value="Genomic_DNA"/>
</dbReference>
<dbReference type="SUPFAM" id="SSF52540">
    <property type="entry name" value="P-loop containing nucleoside triphosphate hydrolases"/>
    <property type="match status" value="1"/>
</dbReference>
<keyword evidence="1" id="KW-0067">ATP-binding</keyword>
<proteinExistence type="predicted"/>
<accession>A0A1G7YEN1</accession>
<evidence type="ECO:0000313" key="2">
    <source>
        <dbReference type="Proteomes" id="UP000199296"/>
    </source>
</evidence>
<sequence>MILDEFRSAMDRRTENFALNCIPKIKQETAVFFIIHRLNIVPKIADRVSVLEHKSGTHQELLETSNFYSLYWKEILPVD</sequence>
<dbReference type="Proteomes" id="UP000199296">
    <property type="component" value="Unassembled WGS sequence"/>
</dbReference>
<gene>
    <name evidence="1" type="ORF">SAMN04488027_11221</name>
</gene>
<name>A0A1G7YEN1_9FLAO</name>
<dbReference type="GO" id="GO:0005524">
    <property type="term" value="F:ATP binding"/>
    <property type="evidence" value="ECO:0007669"/>
    <property type="project" value="UniProtKB-KW"/>
</dbReference>
<dbReference type="AlphaFoldDB" id="A0A1G7YEN1"/>
<dbReference type="InterPro" id="IPR027417">
    <property type="entry name" value="P-loop_NTPase"/>
</dbReference>
<dbReference type="Gene3D" id="3.40.50.300">
    <property type="entry name" value="P-loop containing nucleotide triphosphate hydrolases"/>
    <property type="match status" value="1"/>
</dbReference>
<organism evidence="1 2">
    <name type="scientific">Psychroflexus sediminis</name>
    <dbReference type="NCBI Taxonomy" id="470826"/>
    <lineage>
        <taxon>Bacteria</taxon>
        <taxon>Pseudomonadati</taxon>
        <taxon>Bacteroidota</taxon>
        <taxon>Flavobacteriia</taxon>
        <taxon>Flavobacteriales</taxon>
        <taxon>Flavobacteriaceae</taxon>
        <taxon>Psychroflexus</taxon>
    </lineage>
</organism>
<dbReference type="STRING" id="470826.SAMN04488027_11221"/>